<sequence>MYSPYHWSHDPYHHFKSASSPYPTHTYPPLNIPPYRDPRHYQPRPNPHRQAPKYSSKPRRSSTDIETSDFSSHSDFDADADTTLQSHLHPSFYPTEPAFHAMSHLKQVQIRVPKRTAQDLRGGEHILILPPNLTHLKISIHAQHARQIVRAAVVGEMRLRDVVKQVLPGEYLQDARAYVRLRGEWIEPGAGTKISDVVELGRAAMNERGEVEIKVMIGGGGRERERESGNGRGLGRHVHGWERERGEVERMRVF</sequence>
<reference evidence="2" key="1">
    <citation type="journal article" date="2020" name="Stud. Mycol.">
        <title>101 Dothideomycetes genomes: a test case for predicting lifestyles and emergence of pathogens.</title>
        <authorList>
            <person name="Haridas S."/>
            <person name="Albert R."/>
            <person name="Binder M."/>
            <person name="Bloem J."/>
            <person name="Labutti K."/>
            <person name="Salamov A."/>
            <person name="Andreopoulos B."/>
            <person name="Baker S."/>
            <person name="Barry K."/>
            <person name="Bills G."/>
            <person name="Bluhm B."/>
            <person name="Cannon C."/>
            <person name="Castanera R."/>
            <person name="Culley D."/>
            <person name="Daum C."/>
            <person name="Ezra D."/>
            <person name="Gonzalez J."/>
            <person name="Henrissat B."/>
            <person name="Kuo A."/>
            <person name="Liang C."/>
            <person name="Lipzen A."/>
            <person name="Lutzoni F."/>
            <person name="Magnuson J."/>
            <person name="Mondo S."/>
            <person name="Nolan M."/>
            <person name="Ohm R."/>
            <person name="Pangilinan J."/>
            <person name="Park H.-J."/>
            <person name="Ramirez L."/>
            <person name="Alfaro M."/>
            <person name="Sun H."/>
            <person name="Tritt A."/>
            <person name="Yoshinaga Y."/>
            <person name="Zwiers L.-H."/>
            <person name="Turgeon B."/>
            <person name="Goodwin S."/>
            <person name="Spatafora J."/>
            <person name="Crous P."/>
            <person name="Grigoriev I."/>
        </authorList>
    </citation>
    <scope>NUCLEOTIDE SEQUENCE</scope>
    <source>
        <strain evidence="2">CBS 113818</strain>
    </source>
</reference>
<feature type="compositionally biased region" description="Basic residues" evidence="1">
    <location>
        <begin position="46"/>
        <end position="60"/>
    </location>
</feature>
<accession>A0A6A6ZTV4</accession>
<dbReference type="EMBL" id="MU006231">
    <property type="protein sequence ID" value="KAF2823755.1"/>
    <property type="molecule type" value="Genomic_DNA"/>
</dbReference>
<keyword evidence="3" id="KW-1185">Reference proteome</keyword>
<protein>
    <submittedName>
        <fullName evidence="2">Uncharacterized protein</fullName>
    </submittedName>
</protein>
<feature type="region of interest" description="Disordered" evidence="1">
    <location>
        <begin position="25"/>
        <end position="78"/>
    </location>
</feature>
<organism evidence="2 3">
    <name type="scientific">Ophiobolus disseminans</name>
    <dbReference type="NCBI Taxonomy" id="1469910"/>
    <lineage>
        <taxon>Eukaryota</taxon>
        <taxon>Fungi</taxon>
        <taxon>Dikarya</taxon>
        <taxon>Ascomycota</taxon>
        <taxon>Pezizomycotina</taxon>
        <taxon>Dothideomycetes</taxon>
        <taxon>Pleosporomycetidae</taxon>
        <taxon>Pleosporales</taxon>
        <taxon>Pleosporineae</taxon>
        <taxon>Phaeosphaeriaceae</taxon>
        <taxon>Ophiobolus</taxon>
    </lineage>
</organism>
<proteinExistence type="predicted"/>
<evidence type="ECO:0000313" key="2">
    <source>
        <dbReference type="EMBL" id="KAF2823755.1"/>
    </source>
</evidence>
<name>A0A6A6ZTV4_9PLEO</name>
<dbReference type="AlphaFoldDB" id="A0A6A6ZTV4"/>
<dbReference type="OrthoDB" id="3694718at2759"/>
<evidence type="ECO:0000313" key="3">
    <source>
        <dbReference type="Proteomes" id="UP000799424"/>
    </source>
</evidence>
<gene>
    <name evidence="2" type="ORF">CC86DRAFT_468778</name>
</gene>
<evidence type="ECO:0000256" key="1">
    <source>
        <dbReference type="SAM" id="MobiDB-lite"/>
    </source>
</evidence>
<dbReference type="Proteomes" id="UP000799424">
    <property type="component" value="Unassembled WGS sequence"/>
</dbReference>